<dbReference type="InterPro" id="IPR013761">
    <property type="entry name" value="SAM/pointed_sf"/>
</dbReference>
<feature type="domain" description="SAM" evidence="6">
    <location>
        <begin position="342"/>
        <end position="407"/>
    </location>
</feature>
<dbReference type="Gene3D" id="1.10.150.50">
    <property type="entry name" value="Transcription Factor, Ets-1"/>
    <property type="match status" value="1"/>
</dbReference>
<evidence type="ECO:0000256" key="2">
    <source>
        <dbReference type="ARBA" id="ARBA00022771"/>
    </source>
</evidence>
<dbReference type="GO" id="GO:0043122">
    <property type="term" value="P:regulation of canonical NF-kappaB signal transduction"/>
    <property type="evidence" value="ECO:0007669"/>
    <property type="project" value="TreeGrafter"/>
</dbReference>
<proteinExistence type="predicted"/>
<evidence type="ECO:0000256" key="5">
    <source>
        <dbReference type="SAM" id="MobiDB-lite"/>
    </source>
</evidence>
<feature type="compositionally biased region" description="Basic and acidic residues" evidence="5">
    <location>
        <begin position="253"/>
        <end position="264"/>
    </location>
</feature>
<evidence type="ECO:0000259" key="6">
    <source>
        <dbReference type="PROSITE" id="PS50105"/>
    </source>
</evidence>
<feature type="compositionally biased region" description="Acidic residues" evidence="5">
    <location>
        <begin position="313"/>
        <end position="327"/>
    </location>
</feature>
<dbReference type="InterPro" id="IPR001293">
    <property type="entry name" value="Znf_TRAF"/>
</dbReference>
<dbReference type="Gene3D" id="3.30.40.10">
    <property type="entry name" value="Zinc/RING finger domain, C3HC4 (zinc finger)"/>
    <property type="match status" value="2"/>
</dbReference>
<dbReference type="EMBL" id="JASMQC010000029">
    <property type="protein sequence ID" value="KAK1932520.1"/>
    <property type="molecule type" value="Genomic_DNA"/>
</dbReference>
<dbReference type="InterPro" id="IPR001660">
    <property type="entry name" value="SAM"/>
</dbReference>
<dbReference type="PANTHER" id="PTHR10131:SF94">
    <property type="entry name" value="TNF RECEPTOR-ASSOCIATED FACTOR 4"/>
    <property type="match status" value="1"/>
</dbReference>
<accession>A0AAD9G624</accession>
<feature type="region of interest" description="Disordered" evidence="5">
    <location>
        <begin position="405"/>
        <end position="505"/>
    </location>
</feature>
<protein>
    <submittedName>
        <fullName evidence="8">Liprin-beta-2</fullName>
    </submittedName>
</protein>
<dbReference type="GO" id="GO:0008270">
    <property type="term" value="F:zinc ion binding"/>
    <property type="evidence" value="ECO:0007669"/>
    <property type="project" value="UniProtKB-KW"/>
</dbReference>
<evidence type="ECO:0000313" key="8">
    <source>
        <dbReference type="EMBL" id="KAK1932520.1"/>
    </source>
</evidence>
<comment type="caution">
    <text evidence="8">The sequence shown here is derived from an EMBL/GenBank/DDBJ whole genome shotgun (WGS) entry which is preliminary data.</text>
</comment>
<evidence type="ECO:0000256" key="4">
    <source>
        <dbReference type="PROSITE-ProRule" id="PRU00207"/>
    </source>
</evidence>
<dbReference type="SUPFAM" id="SSF49599">
    <property type="entry name" value="TRAF domain-like"/>
    <property type="match status" value="1"/>
</dbReference>
<dbReference type="Pfam" id="PF07647">
    <property type="entry name" value="SAM_2"/>
    <property type="match status" value="1"/>
</dbReference>
<feature type="compositionally biased region" description="Low complexity" evidence="5">
    <location>
        <begin position="276"/>
        <end position="290"/>
    </location>
</feature>
<feature type="domain" description="TRAF-type" evidence="7">
    <location>
        <begin position="7"/>
        <end position="45"/>
    </location>
</feature>
<evidence type="ECO:0000259" key="7">
    <source>
        <dbReference type="PROSITE" id="PS50145"/>
    </source>
</evidence>
<keyword evidence="2 4" id="KW-0863">Zinc-finger</keyword>
<sequence>MSELQDHIENCDCRLVSCPNDCGGKFLQRGIPNHLATRCPKKLVTTSAPVATSTIIETSKPTLPVSQPPSTIPPNGKVRMPKVLQSIYNVKRNLLQVECKFCDDEIEVSKVDDHEQKYVCTCFFLMLFSIVDSVLASCDWKPKRCQHCNMVVISRDLLRHETSCKTNVKSCSHCNENMPQSALTTHGSRCSKRPIKCIRCCQLFPADTIVAHSTNCKAPIKIPPPPPFPPPSTSTTPVSTPPPTRRSSADSPAKVEETASDRLARRNLVLSQLTNPSVTPTSSPRASAPSLQLSGLQSRPIIQPDGRDHVETEAVEDEEDDDEVYGDEDDNELTLAQVVKEWSVENVCLWLHEDVGVPGVVLRFQQKQCNGEMLLELTESDLINDFGVKDRVQRERILSAIEAINTSTFSDEDENDDEDENSDEDLEESEGYEATSSSPSSHIRNSIGAASFGHPRDILRRKSQPSPQKLLGGELPSSNDMLRRISNALESPKALAGTSSTHLIG</sequence>
<dbReference type="PANTHER" id="PTHR10131">
    <property type="entry name" value="TNF RECEPTOR ASSOCIATED FACTOR"/>
    <property type="match status" value="1"/>
</dbReference>
<dbReference type="InterPro" id="IPR013083">
    <property type="entry name" value="Znf_RING/FYVE/PHD"/>
</dbReference>
<dbReference type="Proteomes" id="UP001259832">
    <property type="component" value="Unassembled WGS sequence"/>
</dbReference>
<feature type="zinc finger region" description="TRAF-type" evidence="4">
    <location>
        <begin position="7"/>
        <end position="45"/>
    </location>
</feature>
<evidence type="ECO:0000256" key="1">
    <source>
        <dbReference type="ARBA" id="ARBA00022723"/>
    </source>
</evidence>
<keyword evidence="3 4" id="KW-0862">Zinc</keyword>
<dbReference type="SUPFAM" id="SSF47769">
    <property type="entry name" value="SAM/Pointed domain"/>
    <property type="match status" value="1"/>
</dbReference>
<keyword evidence="1 4" id="KW-0479">Metal-binding</keyword>
<feature type="compositionally biased region" description="Pro residues" evidence="5">
    <location>
        <begin position="221"/>
        <end position="232"/>
    </location>
</feature>
<reference evidence="8" key="1">
    <citation type="submission" date="2023-08" db="EMBL/GenBank/DDBJ databases">
        <title>Reference Genome Resource for the Citrus Pathogen Phytophthora citrophthora.</title>
        <authorList>
            <person name="Moller H."/>
            <person name="Coetzee B."/>
            <person name="Rose L.J."/>
            <person name="Van Niekerk J.M."/>
        </authorList>
    </citation>
    <scope>NUCLEOTIDE SEQUENCE</scope>
    <source>
        <strain evidence="8">STE-U-9442</strain>
    </source>
</reference>
<dbReference type="AlphaFoldDB" id="A0AAD9G624"/>
<evidence type="ECO:0000256" key="3">
    <source>
        <dbReference type="ARBA" id="ARBA00022833"/>
    </source>
</evidence>
<gene>
    <name evidence="8" type="ORF">P3T76_012104</name>
</gene>
<feature type="compositionally biased region" description="Acidic residues" evidence="5">
    <location>
        <begin position="410"/>
        <end position="431"/>
    </location>
</feature>
<dbReference type="SMART" id="SM00454">
    <property type="entry name" value="SAM"/>
    <property type="match status" value="1"/>
</dbReference>
<keyword evidence="9" id="KW-1185">Reference proteome</keyword>
<name>A0AAD9G624_9STRA</name>
<evidence type="ECO:0000313" key="9">
    <source>
        <dbReference type="Proteomes" id="UP001259832"/>
    </source>
</evidence>
<organism evidence="8 9">
    <name type="scientific">Phytophthora citrophthora</name>
    <dbReference type="NCBI Taxonomy" id="4793"/>
    <lineage>
        <taxon>Eukaryota</taxon>
        <taxon>Sar</taxon>
        <taxon>Stramenopiles</taxon>
        <taxon>Oomycota</taxon>
        <taxon>Peronosporomycetes</taxon>
        <taxon>Peronosporales</taxon>
        <taxon>Peronosporaceae</taxon>
        <taxon>Phytophthora</taxon>
    </lineage>
</organism>
<dbReference type="PROSITE" id="PS50105">
    <property type="entry name" value="SAM_DOMAIN"/>
    <property type="match status" value="1"/>
</dbReference>
<dbReference type="PROSITE" id="PS50145">
    <property type="entry name" value="ZF_TRAF"/>
    <property type="match status" value="1"/>
</dbReference>
<feature type="region of interest" description="Disordered" evidence="5">
    <location>
        <begin position="221"/>
        <end position="327"/>
    </location>
</feature>